<reference evidence="2" key="1">
    <citation type="journal article" date="2019" name="Int. J. Syst. Evol. Microbiol.">
        <title>The Global Catalogue of Microorganisms (GCM) 10K type strain sequencing project: providing services to taxonomists for standard genome sequencing and annotation.</title>
        <authorList>
            <consortium name="The Broad Institute Genomics Platform"/>
            <consortium name="The Broad Institute Genome Sequencing Center for Infectious Disease"/>
            <person name="Wu L."/>
            <person name="Ma J."/>
        </authorList>
    </citation>
    <scope>NUCLEOTIDE SEQUENCE [LARGE SCALE GENOMIC DNA]</scope>
    <source>
        <strain evidence="2">CCUG 62114</strain>
    </source>
</reference>
<gene>
    <name evidence="1" type="ORF">ACFQ1O_10470</name>
</gene>
<evidence type="ECO:0000313" key="2">
    <source>
        <dbReference type="Proteomes" id="UP001596997"/>
    </source>
</evidence>
<sequence length="82" mass="9364">MGNNIDYNRIYQLKNKIDSGTASIQEKNEYMAFLYNNGSITKEQYDKYNSDNNSNEVWSAVKAVGGIILAGYLLKKLFSQEK</sequence>
<proteinExistence type="predicted"/>
<keyword evidence="2" id="KW-1185">Reference proteome</keyword>
<dbReference type="Proteomes" id="UP001596997">
    <property type="component" value="Unassembled WGS sequence"/>
</dbReference>
<accession>A0ABW3I3M2</accession>
<evidence type="ECO:0008006" key="3">
    <source>
        <dbReference type="Google" id="ProtNLM"/>
    </source>
</evidence>
<name>A0ABW3I3M2_9FLAO</name>
<dbReference type="EMBL" id="JBHTJM010000009">
    <property type="protein sequence ID" value="MFD0964428.1"/>
    <property type="molecule type" value="Genomic_DNA"/>
</dbReference>
<evidence type="ECO:0000313" key="1">
    <source>
        <dbReference type="EMBL" id="MFD0964428.1"/>
    </source>
</evidence>
<organism evidence="1 2">
    <name type="scientific">Pseudofulvibacter geojedonensis</name>
    <dbReference type="NCBI Taxonomy" id="1123758"/>
    <lineage>
        <taxon>Bacteria</taxon>
        <taxon>Pseudomonadati</taxon>
        <taxon>Bacteroidota</taxon>
        <taxon>Flavobacteriia</taxon>
        <taxon>Flavobacteriales</taxon>
        <taxon>Flavobacteriaceae</taxon>
        <taxon>Pseudofulvibacter</taxon>
    </lineage>
</organism>
<protein>
    <recommendedName>
        <fullName evidence="3">Glutaminyl-tRNA synthetase</fullName>
    </recommendedName>
</protein>
<dbReference type="RefSeq" id="WP_377715976.1">
    <property type="nucleotide sequence ID" value="NZ_JBHTJM010000009.1"/>
</dbReference>
<comment type="caution">
    <text evidence="1">The sequence shown here is derived from an EMBL/GenBank/DDBJ whole genome shotgun (WGS) entry which is preliminary data.</text>
</comment>